<comment type="caution">
    <text evidence="4">The sequence shown here is derived from an EMBL/GenBank/DDBJ whole genome shotgun (WGS) entry which is preliminary data.</text>
</comment>
<dbReference type="Proteomes" id="UP000460272">
    <property type="component" value="Unassembled WGS sequence"/>
</dbReference>
<dbReference type="PRINTS" id="PR01438">
    <property type="entry name" value="UNVRSLSTRESS"/>
</dbReference>
<keyword evidence="5" id="KW-1185">Reference proteome</keyword>
<dbReference type="PANTHER" id="PTHR46553">
    <property type="entry name" value="ADENINE NUCLEOTIDE ALPHA HYDROLASES-LIKE SUPERFAMILY PROTEIN"/>
    <property type="match status" value="1"/>
</dbReference>
<dbReference type="EMBL" id="RPFW01000002">
    <property type="protein sequence ID" value="TVZ05302.1"/>
    <property type="molecule type" value="Genomic_DNA"/>
</dbReference>
<dbReference type="Pfam" id="PF00582">
    <property type="entry name" value="Usp"/>
    <property type="match status" value="1"/>
</dbReference>
<dbReference type="Gene3D" id="3.40.50.620">
    <property type="entry name" value="HUPs"/>
    <property type="match status" value="1"/>
</dbReference>
<comment type="similarity">
    <text evidence="1">Belongs to the universal stress protein A family.</text>
</comment>
<dbReference type="InterPro" id="IPR014729">
    <property type="entry name" value="Rossmann-like_a/b/a_fold"/>
</dbReference>
<evidence type="ECO:0000256" key="1">
    <source>
        <dbReference type="ARBA" id="ARBA00008791"/>
    </source>
</evidence>
<dbReference type="CDD" id="cd23659">
    <property type="entry name" value="USP_At3g01520-like"/>
    <property type="match status" value="1"/>
</dbReference>
<reference evidence="4 5" key="1">
    <citation type="submission" date="2018-11" db="EMBL/GenBank/DDBJ databases">
        <title>Trebonia kvetii gen.nov., sp.nov., a novel acidophilic actinobacterium, and proposal of the new actinobacterial family Treboniaceae fam. nov.</title>
        <authorList>
            <person name="Rapoport D."/>
            <person name="Sagova-Mareckova M."/>
            <person name="Sedlacek I."/>
            <person name="Provaznik J."/>
            <person name="Kralova S."/>
            <person name="Pavlinic D."/>
            <person name="Benes V."/>
            <person name="Kopecky J."/>
        </authorList>
    </citation>
    <scope>NUCLEOTIDE SEQUENCE [LARGE SCALE GENOMIC DNA]</scope>
    <source>
        <strain evidence="4 5">15Tr583</strain>
    </source>
</reference>
<protein>
    <submittedName>
        <fullName evidence="4">Universal stress protein</fullName>
    </submittedName>
</protein>
<dbReference type="InterPro" id="IPR006015">
    <property type="entry name" value="Universal_stress_UspA"/>
</dbReference>
<feature type="compositionally biased region" description="Basic and acidic residues" evidence="2">
    <location>
        <begin position="54"/>
        <end position="65"/>
    </location>
</feature>
<evidence type="ECO:0000313" key="5">
    <source>
        <dbReference type="Proteomes" id="UP000460272"/>
    </source>
</evidence>
<evidence type="ECO:0000259" key="3">
    <source>
        <dbReference type="Pfam" id="PF00582"/>
    </source>
</evidence>
<gene>
    <name evidence="4" type="ORF">EAS64_12055</name>
</gene>
<evidence type="ECO:0000313" key="4">
    <source>
        <dbReference type="EMBL" id="TVZ05302.1"/>
    </source>
</evidence>
<dbReference type="RefSeq" id="WP_145853005.1">
    <property type="nucleotide sequence ID" value="NZ_RPFW01000002.1"/>
</dbReference>
<evidence type="ECO:0000256" key="2">
    <source>
        <dbReference type="SAM" id="MobiDB-lite"/>
    </source>
</evidence>
<feature type="region of interest" description="Disordered" evidence="2">
    <location>
        <begin position="48"/>
        <end position="78"/>
    </location>
</feature>
<name>A0A6P2C1M9_9ACTN</name>
<organism evidence="4 5">
    <name type="scientific">Trebonia kvetii</name>
    <dbReference type="NCBI Taxonomy" id="2480626"/>
    <lineage>
        <taxon>Bacteria</taxon>
        <taxon>Bacillati</taxon>
        <taxon>Actinomycetota</taxon>
        <taxon>Actinomycetes</taxon>
        <taxon>Streptosporangiales</taxon>
        <taxon>Treboniaceae</taxon>
        <taxon>Trebonia</taxon>
    </lineage>
</organism>
<proteinExistence type="inferred from homology"/>
<feature type="domain" description="UspA" evidence="3">
    <location>
        <begin position="4"/>
        <end position="142"/>
    </location>
</feature>
<dbReference type="OrthoDB" id="6174426at2"/>
<dbReference type="SUPFAM" id="SSF52402">
    <property type="entry name" value="Adenine nucleotide alpha hydrolases-like"/>
    <property type="match status" value="1"/>
</dbReference>
<sequence length="146" mass="15063">MPGIIVGIDGSVHSRRALQWALNEASIRHTPLTVLTVSQEVAGYSGSAVSYPGDQERAEKARDAAQEETDSALEMIDTASRPPSVTVRAVSGLPSEVLLDAAAGADMIVVGSRGAGGFKRLLLGSVSSQVTSHAQCPVVVIPAENA</sequence>
<accession>A0A6P2C1M9</accession>
<dbReference type="PANTHER" id="PTHR46553:SF3">
    <property type="entry name" value="ADENINE NUCLEOTIDE ALPHA HYDROLASES-LIKE SUPERFAMILY PROTEIN"/>
    <property type="match status" value="1"/>
</dbReference>
<dbReference type="InterPro" id="IPR006016">
    <property type="entry name" value="UspA"/>
</dbReference>
<dbReference type="AlphaFoldDB" id="A0A6P2C1M9"/>